<accession>A0A6J0C7M8</accession>
<dbReference type="RefSeq" id="XP_046590148.1">
    <property type="nucleotide sequence ID" value="XM_046734192.1"/>
</dbReference>
<feature type="signal peptide" evidence="1">
    <location>
        <begin position="1"/>
        <end position="22"/>
    </location>
</feature>
<name>A0A6J0C7M8_NEOLC</name>
<keyword evidence="2" id="KW-1185">Reference proteome</keyword>
<dbReference type="PANTHER" id="PTHR39960:SF1">
    <property type="entry name" value="LD34147P"/>
    <property type="match status" value="1"/>
</dbReference>
<evidence type="ECO:0000313" key="4">
    <source>
        <dbReference type="RefSeq" id="XP_046590147.1"/>
    </source>
</evidence>
<dbReference type="RefSeq" id="XP_015522349.2">
    <property type="nucleotide sequence ID" value="XM_015666863.2"/>
</dbReference>
<evidence type="ECO:0000313" key="5">
    <source>
        <dbReference type="RefSeq" id="XP_046590148.1"/>
    </source>
</evidence>
<evidence type="ECO:0000313" key="2">
    <source>
        <dbReference type="Proteomes" id="UP000829291"/>
    </source>
</evidence>
<evidence type="ECO:0000313" key="3">
    <source>
        <dbReference type="RefSeq" id="XP_015522349.2"/>
    </source>
</evidence>
<dbReference type="PANTHER" id="PTHR39960">
    <property type="entry name" value="LD34147P"/>
    <property type="match status" value="1"/>
</dbReference>
<protein>
    <submittedName>
        <fullName evidence="3 4">Uncharacterized protein LOC107226154</fullName>
    </submittedName>
</protein>
<dbReference type="Proteomes" id="UP000829291">
    <property type="component" value="Chromosome 3"/>
</dbReference>
<dbReference type="RefSeq" id="XP_046590149.1">
    <property type="nucleotide sequence ID" value="XM_046734193.1"/>
</dbReference>
<sequence>MKMRVSVAGAMVLCLYVNAAVAKEVCPDSVIKDAILKLAHAMRINSQKLERHELRDRQATEHMNEAVGTLVQKASVLDTITTHFTKIEDRISGIEQLISQKDERERIQLQKTVDLVEKLEKFLETQFKEMKTKMSEMSERTELTTPSTTPESTLMLDIISKINDTEEHLIEQVARIEFGVSRMANKSDDNIAVQYERLQTVIDEVQNISGRITDIETSLEKDHEISKKDKNETMEQMVNVGLILQQQNETLGTVTEHLEGIANRVQVLPTVSEVEARHLEIKEAVKGTQHTLAGSLTNEIDGLRNQVCESEEKIKNSVADLRSDFAMNSESVNKELALLTQGQAVMESTVDNVIDTGTKVEIGIHQIITGVKTLIKDQNTVFNDNFDEKISAVSNNIIGNQSKALANLTTKVENEILTVWREIHAMYQTMSQNAAILEKLHQKNEVYVNDTTSTIDGIETQVTDMSKRTYQVHENLNVLMNRIGMVSDEFGEIKIALETALDNIKASFKEIQQKEKNITGVVPHPIPDDYDEPEVNPDTSKVNINLNTRIPISDVKPN</sequence>
<evidence type="ECO:0000313" key="6">
    <source>
        <dbReference type="RefSeq" id="XP_046590149.1"/>
    </source>
</evidence>
<keyword evidence="1" id="KW-0732">Signal</keyword>
<reference evidence="3 4" key="1">
    <citation type="submission" date="2025-05" db="UniProtKB">
        <authorList>
            <consortium name="RefSeq"/>
        </authorList>
    </citation>
    <scope>IDENTIFICATION</scope>
    <source>
        <tissue evidence="3 4">Thorax and Abdomen</tissue>
    </source>
</reference>
<dbReference type="GeneID" id="107226154"/>
<proteinExistence type="predicted"/>
<gene>
    <name evidence="3 4 5 6" type="primary">LOC107226154</name>
</gene>
<evidence type="ECO:0000256" key="1">
    <source>
        <dbReference type="SAM" id="SignalP"/>
    </source>
</evidence>
<dbReference type="OrthoDB" id="8190635at2759"/>
<organism evidence="2 3">
    <name type="scientific">Neodiprion lecontei</name>
    <name type="common">Redheaded pine sawfly</name>
    <dbReference type="NCBI Taxonomy" id="441921"/>
    <lineage>
        <taxon>Eukaryota</taxon>
        <taxon>Metazoa</taxon>
        <taxon>Ecdysozoa</taxon>
        <taxon>Arthropoda</taxon>
        <taxon>Hexapoda</taxon>
        <taxon>Insecta</taxon>
        <taxon>Pterygota</taxon>
        <taxon>Neoptera</taxon>
        <taxon>Endopterygota</taxon>
        <taxon>Hymenoptera</taxon>
        <taxon>Tenthredinoidea</taxon>
        <taxon>Diprionidae</taxon>
        <taxon>Diprioninae</taxon>
        <taxon>Neodiprion</taxon>
    </lineage>
</organism>
<feature type="chain" id="PRO_5045019101" evidence="1">
    <location>
        <begin position="23"/>
        <end position="558"/>
    </location>
</feature>
<dbReference type="RefSeq" id="XP_046590147.1">
    <property type="nucleotide sequence ID" value="XM_046734191.1"/>
</dbReference>